<dbReference type="GeneID" id="9049996"/>
<feature type="region of interest" description="Disordered" evidence="1">
    <location>
        <begin position="1"/>
        <end position="124"/>
    </location>
</feature>
<accession>C5LSL3</accession>
<evidence type="ECO:0000313" key="3">
    <source>
        <dbReference type="Proteomes" id="UP000007800"/>
    </source>
</evidence>
<feature type="compositionally biased region" description="Low complexity" evidence="1">
    <location>
        <begin position="180"/>
        <end position="195"/>
    </location>
</feature>
<dbReference type="AlphaFoldDB" id="C5LSL3"/>
<gene>
    <name evidence="2" type="ORF">Pmar_PMAR017112</name>
</gene>
<sequence length="399" mass="43690">MASPQHILYGEHTRSAIGNEAYGPRRPRDSQDMLTSNKQARLLDSGQGALESKAGGAVRVEEATGPELLDEASIPEVRVAPSNTEPDAQSWKPISPHAESPSVPSGDCVGTNSETPTLSQQSNLEQMKMRDISEMPARPEAGPLQREIAQEKTVCPSSSVCADGVSRGPASLPESLMRAPGGPVDSSKPSVVSKSTNDNRTVEEGVSHIVSEDEEPVAGNKRGPGGRWVRIHIFQNENEADEWLGKLQKEQIHSTLRTNRTTSGTKKYMYCSACGHPSRNRRIAKDQDAGEAPIVPEMIMVHYLAMSSVVHVYSNEQPHRHHHHPPPKEGRSLGMEPRMKELVDEQLALGVYCIPVIQRALRDITGIQSEAELPGYRQIESYVRVYKLAERAGNVPSIQ</sequence>
<evidence type="ECO:0000256" key="1">
    <source>
        <dbReference type="SAM" id="MobiDB-lite"/>
    </source>
</evidence>
<dbReference type="EMBL" id="GG685191">
    <property type="protein sequence ID" value="EER00254.1"/>
    <property type="molecule type" value="Genomic_DNA"/>
</dbReference>
<dbReference type="Proteomes" id="UP000007800">
    <property type="component" value="Unassembled WGS sequence"/>
</dbReference>
<keyword evidence="3" id="KW-1185">Reference proteome</keyword>
<dbReference type="InParanoid" id="C5LSL3"/>
<feature type="compositionally biased region" description="Polar residues" evidence="1">
    <location>
        <begin position="110"/>
        <end position="124"/>
    </location>
</feature>
<evidence type="ECO:0000313" key="2">
    <source>
        <dbReference type="EMBL" id="EER00254.1"/>
    </source>
</evidence>
<proteinExistence type="predicted"/>
<name>C5LSL3_PERM5</name>
<feature type="region of interest" description="Disordered" evidence="1">
    <location>
        <begin position="158"/>
        <end position="202"/>
    </location>
</feature>
<reference evidence="2 3" key="1">
    <citation type="submission" date="2008-07" db="EMBL/GenBank/DDBJ databases">
        <authorList>
            <person name="El-Sayed N."/>
            <person name="Caler E."/>
            <person name="Inman J."/>
            <person name="Amedeo P."/>
            <person name="Hass B."/>
            <person name="Wortman J."/>
        </authorList>
    </citation>
    <scope>NUCLEOTIDE SEQUENCE [LARGE SCALE GENOMIC DNA]</scope>
    <source>
        <strain evidence="3">ATCC 50983 / TXsc</strain>
    </source>
</reference>
<protein>
    <submittedName>
        <fullName evidence="2">Uncharacterized protein</fullName>
    </submittedName>
</protein>
<organism evidence="3">
    <name type="scientific">Perkinsus marinus (strain ATCC 50983 / TXsc)</name>
    <dbReference type="NCBI Taxonomy" id="423536"/>
    <lineage>
        <taxon>Eukaryota</taxon>
        <taxon>Sar</taxon>
        <taxon>Alveolata</taxon>
        <taxon>Perkinsozoa</taxon>
        <taxon>Perkinsea</taxon>
        <taxon>Perkinsida</taxon>
        <taxon>Perkinsidae</taxon>
        <taxon>Perkinsus</taxon>
    </lineage>
</organism>
<dbReference type="RefSeq" id="XP_002767536.1">
    <property type="nucleotide sequence ID" value="XM_002767490.1"/>
</dbReference>